<keyword evidence="1" id="KW-0646">Protease inhibitor</keyword>
<evidence type="ECO:0000256" key="1">
    <source>
        <dbReference type="ARBA" id="ARBA00022690"/>
    </source>
</evidence>
<keyword evidence="4" id="KW-0732">Signal</keyword>
<dbReference type="InterPro" id="IPR036084">
    <property type="entry name" value="Ser_inhib-like_sf"/>
</dbReference>
<dbReference type="SUPFAM" id="SSF57567">
    <property type="entry name" value="Serine protease inhibitors"/>
    <property type="match status" value="1"/>
</dbReference>
<dbReference type="CDD" id="cd19941">
    <property type="entry name" value="TIL"/>
    <property type="match status" value="3"/>
</dbReference>
<dbReference type="AlphaFoldDB" id="A0A131YPW3"/>
<keyword evidence="2" id="KW-1015">Disulfide bond</keyword>
<sequence length="863" mass="83355">MHCTTLLAAAIFCTIASGQEYAGSPQCGCLEVPATSSRQRDKYCRPHMTIPSERHKHRGCVCRLGLVRNAWGDCITKQECTSCKCFRDRDFNVCGRECPLVCNEPMSRSCSKSCAFGCDCLPGFVRNSRMRGRCVKATKCGFTCPQFSSFQFCSSTCAPKCGRHPRGSCVTRCTRGDCVCNQGYAEVEYNGETICVPQEQCSRYLQVAPTIAPSGNGNLSSGGSVFVPGTPTIPVNPGIITGGAAGTPVPGSLGINGNLGGGVSSGGSLLVPGTIPAQPGVVSGGAAGTPVPGSVGINGNLGGEVGSGGSVLVPVTPSIPVPPGVVTGGATGPSLSGTVGIGGSPHISSVPAGGSVVPPAGGGNQPGSFGTSGVPGAVGTYPQGRVPARQPGSTDAEGRPSIGTNGFGSVGGGLFTGRLRPNESTDSGESAGVDAAGIPQAPGVSRPGGVSAAVGTTVPNGNLASGSVGGGLLPGIVLPKVSITPGPIPPQYATAPGSPAGVGPGSSIYGTPVPYPPHKPGVASGTIPPGTVQPQYTTLPGPAAGAATSGSMYGTPGIHPQKPGANIAGVYPAGSPLIRPTGLPEGVTATTTQSVPGSPSITRGILATPTNITSSAATGTLSGVLLPSGILSAGTGIVSNGLTANGANIPGSSLTNMATASPSAVGGRTPSTIVIHTRGPSTVSTAPGLSSGTLIIRSTPQGTTAHTRGSATVLTPGSVTIAGGGSMTAPPAGPISTSGSLSGVTETFKSGAQTGVVGGMGTANAGLATNAGIIGNPAASGAASSMAAMPSLVALSTGTGGAVGTGTNFGVNTALSSASVATQAVTTAPGAFSGIPAGTATTIGGSAAGGISRIASVHQATRA</sequence>
<dbReference type="Pfam" id="PF01826">
    <property type="entry name" value="TIL"/>
    <property type="match status" value="1"/>
</dbReference>
<feature type="compositionally biased region" description="Low complexity" evidence="3">
    <location>
        <begin position="493"/>
        <end position="507"/>
    </location>
</feature>
<dbReference type="PANTHER" id="PTHR23259:SF82">
    <property type="entry name" value="SERINE PROTEASE INHIBITOR 1 PROTEIN"/>
    <property type="match status" value="1"/>
</dbReference>
<feature type="compositionally biased region" description="Gly residues" evidence="3">
    <location>
        <begin position="405"/>
        <end position="415"/>
    </location>
</feature>
<feature type="chain" id="PRO_5007285718" evidence="4">
    <location>
        <begin position="19"/>
        <end position="863"/>
    </location>
</feature>
<dbReference type="Gene3D" id="2.10.25.10">
    <property type="entry name" value="Laminin"/>
    <property type="match status" value="3"/>
</dbReference>
<protein>
    <submittedName>
        <fullName evidence="6">TIL domain containing protein</fullName>
    </submittedName>
</protein>
<feature type="domain" description="TIL" evidence="5">
    <location>
        <begin position="85"/>
        <end position="140"/>
    </location>
</feature>
<name>A0A131YPW3_RHIAP</name>
<evidence type="ECO:0000313" key="6">
    <source>
        <dbReference type="EMBL" id="JAP79941.1"/>
    </source>
</evidence>
<dbReference type="GO" id="GO:0030414">
    <property type="term" value="F:peptidase inhibitor activity"/>
    <property type="evidence" value="ECO:0007669"/>
    <property type="project" value="UniProtKB-KW"/>
</dbReference>
<feature type="signal peptide" evidence="4">
    <location>
        <begin position="1"/>
        <end position="18"/>
    </location>
</feature>
<reference evidence="6" key="1">
    <citation type="journal article" date="2016" name="Ticks Tick Borne Dis.">
        <title>De novo assembly and annotation of the salivary gland transcriptome of Rhipicephalus appendiculatus male and female ticks during blood feeding.</title>
        <authorList>
            <person name="de Castro M.H."/>
            <person name="de Klerk D."/>
            <person name="Pienaar R."/>
            <person name="Latif A.A."/>
            <person name="Rees D.J."/>
            <person name="Mans B.J."/>
        </authorList>
    </citation>
    <scope>NUCLEOTIDE SEQUENCE</scope>
    <source>
        <tissue evidence="6">Salivary glands</tissue>
    </source>
</reference>
<proteinExistence type="predicted"/>
<dbReference type="InterPro" id="IPR002919">
    <property type="entry name" value="TIL_dom"/>
</dbReference>
<dbReference type="PANTHER" id="PTHR23259">
    <property type="entry name" value="RIDDLE"/>
    <property type="match status" value="1"/>
</dbReference>
<dbReference type="InterPro" id="IPR051368">
    <property type="entry name" value="SerProtInhib-TIL_Domain"/>
</dbReference>
<dbReference type="EMBL" id="GEDV01008616">
    <property type="protein sequence ID" value="JAP79941.1"/>
    <property type="molecule type" value="Transcribed_RNA"/>
</dbReference>
<evidence type="ECO:0000256" key="3">
    <source>
        <dbReference type="SAM" id="MobiDB-lite"/>
    </source>
</evidence>
<organism evidence="6">
    <name type="scientific">Rhipicephalus appendiculatus</name>
    <name type="common">Brown ear tick</name>
    <dbReference type="NCBI Taxonomy" id="34631"/>
    <lineage>
        <taxon>Eukaryota</taxon>
        <taxon>Metazoa</taxon>
        <taxon>Ecdysozoa</taxon>
        <taxon>Arthropoda</taxon>
        <taxon>Chelicerata</taxon>
        <taxon>Arachnida</taxon>
        <taxon>Acari</taxon>
        <taxon>Parasitiformes</taxon>
        <taxon>Ixodida</taxon>
        <taxon>Ixodoidea</taxon>
        <taxon>Ixodidae</taxon>
        <taxon>Rhipicephalinae</taxon>
        <taxon>Rhipicephalus</taxon>
        <taxon>Rhipicephalus</taxon>
    </lineage>
</organism>
<evidence type="ECO:0000256" key="4">
    <source>
        <dbReference type="SAM" id="SignalP"/>
    </source>
</evidence>
<evidence type="ECO:0000259" key="5">
    <source>
        <dbReference type="Pfam" id="PF01826"/>
    </source>
</evidence>
<feature type="region of interest" description="Disordered" evidence="3">
    <location>
        <begin position="385"/>
        <end position="452"/>
    </location>
</feature>
<evidence type="ECO:0000256" key="2">
    <source>
        <dbReference type="ARBA" id="ARBA00023157"/>
    </source>
</evidence>
<feature type="region of interest" description="Disordered" evidence="3">
    <location>
        <begin position="489"/>
        <end position="511"/>
    </location>
</feature>
<accession>A0A131YPW3</accession>